<proteinExistence type="inferred from homology"/>
<evidence type="ECO:0000256" key="7">
    <source>
        <dbReference type="SAM" id="MobiDB-lite"/>
    </source>
</evidence>
<feature type="compositionally biased region" description="Polar residues" evidence="7">
    <location>
        <begin position="1203"/>
        <end position="1212"/>
    </location>
</feature>
<dbReference type="CDD" id="cd18070">
    <property type="entry name" value="DEXQc_SHPRH"/>
    <property type="match status" value="1"/>
</dbReference>
<feature type="domain" description="Helicase C-terminal" evidence="9">
    <location>
        <begin position="1484"/>
        <end position="1662"/>
    </location>
</feature>
<dbReference type="InterPro" id="IPR017907">
    <property type="entry name" value="Znf_RING_CS"/>
</dbReference>
<evidence type="ECO:0000259" key="8">
    <source>
        <dbReference type="PROSITE" id="PS50089"/>
    </source>
</evidence>
<dbReference type="SUPFAM" id="SSF57903">
    <property type="entry name" value="FYVE/PHD zinc finger"/>
    <property type="match status" value="1"/>
</dbReference>
<feature type="region of interest" description="Disordered" evidence="7">
    <location>
        <begin position="901"/>
        <end position="923"/>
    </location>
</feature>
<organism evidence="10 11">
    <name type="scientific">Taxus chinensis</name>
    <name type="common">Chinese yew</name>
    <name type="synonym">Taxus wallichiana var. chinensis</name>
    <dbReference type="NCBI Taxonomy" id="29808"/>
    <lineage>
        <taxon>Eukaryota</taxon>
        <taxon>Viridiplantae</taxon>
        <taxon>Streptophyta</taxon>
        <taxon>Embryophyta</taxon>
        <taxon>Tracheophyta</taxon>
        <taxon>Spermatophyta</taxon>
        <taxon>Pinopsida</taxon>
        <taxon>Pinidae</taxon>
        <taxon>Conifers II</taxon>
        <taxon>Cupressales</taxon>
        <taxon>Taxaceae</taxon>
        <taxon>Taxus</taxon>
    </lineage>
</organism>
<dbReference type="InterPro" id="IPR049730">
    <property type="entry name" value="SNF2/RAD54-like_C"/>
</dbReference>
<dbReference type="PANTHER" id="PTHR45865:SF1">
    <property type="entry name" value="E3 UBIQUITIN-PROTEIN LIGASE SHPRH"/>
    <property type="match status" value="1"/>
</dbReference>
<dbReference type="InterPro" id="IPR001965">
    <property type="entry name" value="Znf_PHD"/>
</dbReference>
<dbReference type="InterPro" id="IPR000330">
    <property type="entry name" value="SNF2_N"/>
</dbReference>
<keyword evidence="11" id="KW-1185">Reference proteome</keyword>
<dbReference type="InterPro" id="IPR018957">
    <property type="entry name" value="Znf_C3HC4_RING-type"/>
</dbReference>
<dbReference type="OMA" id="KAVFFCA"/>
<dbReference type="SUPFAM" id="SSF57850">
    <property type="entry name" value="RING/U-box"/>
    <property type="match status" value="1"/>
</dbReference>
<dbReference type="Gene3D" id="3.40.50.300">
    <property type="entry name" value="P-loop containing nucleotide triphosphate hydrolases"/>
    <property type="match status" value="1"/>
</dbReference>
<evidence type="ECO:0000256" key="6">
    <source>
        <dbReference type="PROSITE-ProRule" id="PRU00175"/>
    </source>
</evidence>
<dbReference type="Proteomes" id="UP000824469">
    <property type="component" value="Unassembled WGS sequence"/>
</dbReference>
<dbReference type="InterPro" id="IPR013083">
    <property type="entry name" value="Znf_RING/FYVE/PHD"/>
</dbReference>
<dbReference type="InterPro" id="IPR048686">
    <property type="entry name" value="SHPRH_helical_1st"/>
</dbReference>
<dbReference type="InterPro" id="IPR052583">
    <property type="entry name" value="ATP-helicase/E3_Ub-Ligase"/>
</dbReference>
<evidence type="ECO:0000256" key="3">
    <source>
        <dbReference type="ARBA" id="ARBA00022771"/>
    </source>
</evidence>
<dbReference type="InterPro" id="IPR011011">
    <property type="entry name" value="Znf_FYVE_PHD"/>
</dbReference>
<dbReference type="InterPro" id="IPR048695">
    <property type="entry name" value="SHPRH_helical_2nd"/>
</dbReference>
<evidence type="ECO:0000313" key="11">
    <source>
        <dbReference type="Proteomes" id="UP000824469"/>
    </source>
</evidence>
<feature type="region of interest" description="Disordered" evidence="7">
    <location>
        <begin position="945"/>
        <end position="979"/>
    </location>
</feature>
<reference evidence="10 11" key="1">
    <citation type="journal article" date="2021" name="Nat. Plants">
        <title>The Taxus genome provides insights into paclitaxel biosynthesis.</title>
        <authorList>
            <person name="Xiong X."/>
            <person name="Gou J."/>
            <person name="Liao Q."/>
            <person name="Li Y."/>
            <person name="Zhou Q."/>
            <person name="Bi G."/>
            <person name="Li C."/>
            <person name="Du R."/>
            <person name="Wang X."/>
            <person name="Sun T."/>
            <person name="Guo L."/>
            <person name="Liang H."/>
            <person name="Lu P."/>
            <person name="Wu Y."/>
            <person name="Zhang Z."/>
            <person name="Ro D.K."/>
            <person name="Shang Y."/>
            <person name="Huang S."/>
            <person name="Yan J."/>
        </authorList>
    </citation>
    <scope>NUCLEOTIDE SEQUENCE [LARGE SCALE GENOMIC DNA]</scope>
    <source>
        <strain evidence="10">Ta-2019</strain>
    </source>
</reference>
<dbReference type="Pfam" id="PF21324">
    <property type="entry name" value="SHPRH_helical-2nd"/>
    <property type="match status" value="1"/>
</dbReference>
<dbReference type="InterPro" id="IPR001650">
    <property type="entry name" value="Helicase_C-like"/>
</dbReference>
<dbReference type="Pfam" id="PF00271">
    <property type="entry name" value="Helicase_C"/>
    <property type="match status" value="1"/>
</dbReference>
<keyword evidence="3 6" id="KW-0863">Zinc-finger</keyword>
<dbReference type="InterPro" id="IPR027417">
    <property type="entry name" value="P-loop_NTPase"/>
</dbReference>
<evidence type="ECO:0000259" key="9">
    <source>
        <dbReference type="PROSITE" id="PS51194"/>
    </source>
</evidence>
<dbReference type="GO" id="GO:0005524">
    <property type="term" value="F:ATP binding"/>
    <property type="evidence" value="ECO:0007669"/>
    <property type="project" value="InterPro"/>
</dbReference>
<name>A0AA38FRZ3_TAXCH</name>
<feature type="region of interest" description="Disordered" evidence="7">
    <location>
        <begin position="1"/>
        <end position="39"/>
    </location>
</feature>
<dbReference type="CDD" id="cd18793">
    <property type="entry name" value="SF2_C_SNF"/>
    <property type="match status" value="1"/>
</dbReference>
<feature type="compositionally biased region" description="Low complexity" evidence="7">
    <location>
        <begin position="946"/>
        <end position="962"/>
    </location>
</feature>
<feature type="compositionally biased region" description="Basic and acidic residues" evidence="7">
    <location>
        <begin position="965"/>
        <end position="978"/>
    </location>
</feature>
<evidence type="ECO:0000256" key="1">
    <source>
        <dbReference type="ARBA" id="ARBA00008438"/>
    </source>
</evidence>
<protein>
    <recommendedName>
        <fullName evidence="12">E3 ubiquitin-protein ligase SHPRH</fullName>
    </recommendedName>
</protein>
<evidence type="ECO:0000256" key="5">
    <source>
        <dbReference type="ARBA" id="ARBA00022833"/>
    </source>
</evidence>
<keyword evidence="5" id="KW-0862">Zinc</keyword>
<dbReference type="InterPro" id="IPR014001">
    <property type="entry name" value="Helicase_ATP-bd"/>
</dbReference>
<gene>
    <name evidence="10" type="ORF">KI387_036649</name>
</gene>
<dbReference type="Gene3D" id="3.30.40.10">
    <property type="entry name" value="Zinc/RING finger domain, C3HC4 (zinc finger)"/>
    <property type="match status" value="2"/>
</dbReference>
<dbReference type="InterPro" id="IPR001841">
    <property type="entry name" value="Znf_RING"/>
</dbReference>
<dbReference type="InterPro" id="IPR038718">
    <property type="entry name" value="SNF2-like_sf"/>
</dbReference>
<evidence type="ECO:0000313" key="10">
    <source>
        <dbReference type="EMBL" id="KAH9308738.1"/>
    </source>
</evidence>
<dbReference type="SMART" id="SM00490">
    <property type="entry name" value="HELICc"/>
    <property type="match status" value="1"/>
</dbReference>
<evidence type="ECO:0008006" key="12">
    <source>
        <dbReference type="Google" id="ProtNLM"/>
    </source>
</evidence>
<dbReference type="SMART" id="SM00249">
    <property type="entry name" value="PHD"/>
    <property type="match status" value="1"/>
</dbReference>
<dbReference type="EMBL" id="JAHRHJ020000007">
    <property type="protein sequence ID" value="KAH9308738.1"/>
    <property type="molecule type" value="Genomic_DNA"/>
</dbReference>
<comment type="caution">
    <text evidence="10">The sequence shown here is derived from an EMBL/GenBank/DDBJ whole genome shotgun (WGS) entry which is preliminary data.</text>
</comment>
<dbReference type="SMART" id="SM00487">
    <property type="entry name" value="DEXDc"/>
    <property type="match status" value="1"/>
</dbReference>
<dbReference type="PROSITE" id="PS51194">
    <property type="entry name" value="HELICASE_CTER"/>
    <property type="match status" value="1"/>
</dbReference>
<dbReference type="GO" id="GO:0016787">
    <property type="term" value="F:hydrolase activity"/>
    <property type="evidence" value="ECO:0007669"/>
    <property type="project" value="UniProtKB-KW"/>
</dbReference>
<dbReference type="SMART" id="SM00184">
    <property type="entry name" value="RING"/>
    <property type="match status" value="1"/>
</dbReference>
<feature type="domain" description="RING-type" evidence="8">
    <location>
        <begin position="1384"/>
        <end position="1434"/>
    </location>
</feature>
<dbReference type="Pfam" id="PF00176">
    <property type="entry name" value="SNF2-rel_dom"/>
    <property type="match status" value="1"/>
</dbReference>
<keyword evidence="2" id="KW-0479">Metal-binding</keyword>
<dbReference type="PROSITE" id="PS50089">
    <property type="entry name" value="ZF_RING_2"/>
    <property type="match status" value="1"/>
</dbReference>
<evidence type="ECO:0000256" key="2">
    <source>
        <dbReference type="ARBA" id="ARBA00022723"/>
    </source>
</evidence>
<accession>A0AA38FRZ3</accession>
<dbReference type="Pfam" id="PF21325">
    <property type="entry name" value="SHPRH_helical-1st"/>
    <property type="match status" value="1"/>
</dbReference>
<dbReference type="GO" id="GO:0008270">
    <property type="term" value="F:zinc ion binding"/>
    <property type="evidence" value="ECO:0007669"/>
    <property type="project" value="UniProtKB-KW"/>
</dbReference>
<evidence type="ECO:0000256" key="4">
    <source>
        <dbReference type="ARBA" id="ARBA00022801"/>
    </source>
</evidence>
<dbReference type="SUPFAM" id="SSF52540">
    <property type="entry name" value="P-loop containing nucleoside triphosphate hydrolases"/>
    <property type="match status" value="2"/>
</dbReference>
<sequence length="1715" mass="192922">MVKRKQSNPNKGRNGWFVGSEGMRHAPSSSSTDANCGAGDRTKTKTVYVGIDSSSGYFELAEVILCDFKFGKDMGCTYVEAQVLRLRLRLSMQDSGCWPMLPLPANGVSLEFLLSAKDASSCQGDEDVLFEGHFDGPDKGVSALAHLISQGFLTLRTPTDQKVVEASSSCRVQIVITKKAFDVCGGLYGNLRHSWNKSMLNIMSWLRPEVTTDEAIYGPFASLNPDAASDLFPESDATDDLDNQFDTAAFYEAIRTSKEEPMLEVNFPELLPELRPYQRRASYWMVQRERGKIQDSTTESPRGNISNPLCVVVNSSNMHSKMYYNPFSGSVSLHPEGFLSYVPGGILADEMGLGKTVELLACILAHPQRSAQPGFIAQKKNTRQNGTCTPLKRPKIERVECVCGAVTESYKYIGLWVQCDVCDAWQHGDCVGFRKDGQGGAERRDEKHFDSKHAFWSFISSSRKVCSKRRKISAVKEAANVKEIGEKFICNTCSELLQITGTEVVSGATLIVCPAPILQQWQTEISRHLKRGFLKVQVYRGVKNLSTLSPLEAMGISINELADADIVLTTYDVLKSDLSHDCDRHQGDRRAMRFQKRYPVVPTPLTKIHWWRLCLDEAQMVESNTAAATEMAMRLSAQNLWCVTGTPIQQNLEDIYGLLRFLRAEPFDDHRWWSEVIKIPYERGNVGAIQFTHEVFRQLMWRSTKSQVSDELNLPPQEERLSWLMFSPIEAHFYKRQHESCAASAREFIAKCKADVCNKSRHDDKKPHIIGSKASYDSRLTHQETSKLLNSLLKLRQACCHPQVGSSGLRSLQQTPMTMEEILQVLIGKAKTEGEESLRKLVVALNGMAALAIIENDPSRAVSLYREALTKTEENCDDFRLDPLLNLHILHNLAEMIAVSSNPNTKGNSEGGESFTGPKDEDTTLYRSSQVGYCTKQQKIEECIVSSSTRPSDQSSPRWDSSSMEDPRMADKCSKYDPQRQGVSRTLRDGFLTKDCDSIKEKYMLQFTTKLAAARDEFRSSYSQVIEAKEDCQLVEGENWWLDALELVAQKKDLTKDLMDKIQDSLSGTDGRLNPSRLGSRFQDISGLKYIVLMGLDSLENSRKSLVDCLMDVDKMMDNPKDTDIARIRNCSNCQASNSGILCLHCEMDELFQVYENRLFLLRTGEDAGTIASAEEALNLQKHRSALNRFFGSLSQERDRTNDYSTGTNTADKNGRKRQYKGHIQVSRSPSELEVILNIIKSFVKARVCKDNMSVAKKHLLVFEAMRKEFTHARFLSVAQAQVMRAHDEIKMAISRLRLRLPGEEAATVGSLSAEDLIPTCVQLTGEKFSALTELFRMKGQLRYLKGLSLAKQRHRVEDTLNAGKLEKMKTLEQVVGKSADETCPVCHEKLDTKFMVFPCGHQLCCKCMVMMVDKPSFLSAISQSRQIMCPTCRYRTDFGNIAYVDDGSGENSYRERKSNEFQDDERVESSFIVQGSFGTKMEAVTRRILWIKSVDPAAKILVFSCWKDVLDVLEHSLCVNDISFVRMKGGSNSDIAIKQFKGMVEQGERSVRRQKEQYFEPKPIQVLLMLFRHGANGLNLLEAHHVILVEPLLNPAAEAQAINRVHRIGQENKTFVHRFMVRETVEESIYKLNRSKPVNVAGNFSNICKRDQFSLTIKDIDSLFSCSELEKSYDESKANSGEAVSMRDLRDLPPAVAAVKAAENRLKQASNNGT</sequence>
<feature type="region of interest" description="Disordered" evidence="7">
    <location>
        <begin position="1199"/>
        <end position="1223"/>
    </location>
</feature>
<dbReference type="Pfam" id="PF00097">
    <property type="entry name" value="zf-C3HC4"/>
    <property type="match status" value="1"/>
</dbReference>
<dbReference type="PROSITE" id="PS00518">
    <property type="entry name" value="ZF_RING_1"/>
    <property type="match status" value="1"/>
</dbReference>
<dbReference type="Gene3D" id="3.40.50.10810">
    <property type="entry name" value="Tandem AAA-ATPase domain"/>
    <property type="match status" value="2"/>
</dbReference>
<comment type="similarity">
    <text evidence="1">Belongs to the SNF2/RAD54 helicase family. RAD16 subfamily.</text>
</comment>
<dbReference type="PANTHER" id="PTHR45865">
    <property type="entry name" value="E3 UBIQUITIN-PROTEIN LIGASE SHPRH FAMILY MEMBER"/>
    <property type="match status" value="1"/>
</dbReference>
<keyword evidence="4" id="KW-0378">Hydrolase</keyword>